<dbReference type="EMBL" id="CAADAN010000003">
    <property type="protein sequence ID" value="VFD30593.1"/>
    <property type="molecule type" value="Genomic_DNA"/>
</dbReference>
<evidence type="ECO:0000256" key="2">
    <source>
        <dbReference type="ARBA" id="ARBA00001946"/>
    </source>
</evidence>
<dbReference type="EMBL" id="LK932401">
    <property type="protein sequence ID" value="CDS87285.1"/>
    <property type="molecule type" value="Genomic_DNA"/>
</dbReference>
<keyword evidence="3" id="KW-0479">Metal-binding</keyword>
<feature type="domain" description="Nudix hydrolase" evidence="7">
    <location>
        <begin position="22"/>
        <end position="156"/>
    </location>
</feature>
<accession>A0A031WE70</accession>
<evidence type="ECO:0000256" key="6">
    <source>
        <dbReference type="ARBA" id="ARBA00023211"/>
    </source>
</evidence>
<keyword evidence="4 10" id="KW-0378">Hydrolase</keyword>
<dbReference type="AlphaFoldDB" id="A0A031WE70"/>
<comment type="cofactor">
    <cofactor evidence="2">
        <name>Mg(2+)</name>
        <dbReference type="ChEBI" id="CHEBI:18420"/>
    </cofactor>
</comment>
<name>A0A031WE70_CLODI</name>
<dbReference type="EMBL" id="FUPS01000002">
    <property type="protein sequence ID" value="SJR94795.1"/>
    <property type="molecule type" value="Genomic_DNA"/>
</dbReference>
<dbReference type="GO" id="GO:0010945">
    <property type="term" value="F:coenzyme A diphosphatase activity"/>
    <property type="evidence" value="ECO:0007669"/>
    <property type="project" value="InterPro"/>
</dbReference>
<keyword evidence="6" id="KW-0464">Manganese</keyword>
<evidence type="ECO:0000256" key="3">
    <source>
        <dbReference type="ARBA" id="ARBA00022723"/>
    </source>
</evidence>
<dbReference type="Proteomes" id="UP000189137">
    <property type="component" value="Unassembled WGS sequence"/>
</dbReference>
<evidence type="ECO:0000313" key="14">
    <source>
        <dbReference type="Proteomes" id="UP000189137"/>
    </source>
</evidence>
<dbReference type="InterPro" id="IPR020084">
    <property type="entry name" value="NUDIX_hydrolase_CS"/>
</dbReference>
<keyword evidence="5" id="KW-0460">Magnesium</keyword>
<dbReference type="GeneID" id="66354371"/>
<reference evidence="11" key="3">
    <citation type="journal article" date="2018" name="Genome Biol.">
        <title>SKESA: strategic k-mer extension for scrupulous assemblies.</title>
        <authorList>
            <person name="Souvorov A."/>
            <person name="Agarwala R."/>
            <person name="Lipman D.J."/>
        </authorList>
    </citation>
    <scope>NUCLEOTIDE SEQUENCE</scope>
    <source>
        <strain evidence="11">HN1000</strain>
    </source>
</reference>
<dbReference type="InterPro" id="IPR000086">
    <property type="entry name" value="NUDIX_hydrolase_dom"/>
</dbReference>
<reference evidence="11" key="4">
    <citation type="submission" date="2021-06" db="EMBL/GenBank/DDBJ databases">
        <authorList>
            <consortium name="NCBI Pathogen Detection Project"/>
        </authorList>
    </citation>
    <scope>NUCLEOTIDE SEQUENCE</scope>
    <source>
        <strain evidence="11">HN1000</strain>
    </source>
</reference>
<evidence type="ECO:0000313" key="11">
    <source>
        <dbReference type="EMBL" id="HBH1544567.1"/>
    </source>
</evidence>
<reference evidence="12 14" key="2">
    <citation type="submission" date="2017-02" db="EMBL/GenBank/DDBJ databases">
        <authorList>
            <consortium name="Pathogen Informatics"/>
        </authorList>
    </citation>
    <scope>NUCLEOTIDE SEQUENCE [LARGE SCALE GENOMIC DNA]</scope>
    <source>
        <strain evidence="13">Clo34</strain>
        <strain evidence="15">clo34</strain>
        <strain evidence="12 14">VRECD0157</strain>
    </source>
</reference>
<sequence length="203" mass="23604">MINDIKNKFKNYKPYINGYKNMKRASVLIPIVEINNTHYILFEVRSKNLKHQPSEISFPGGKIESGETPYEAVIRETCEELGTFSDNIEVISSLDLLITPVKFIIHPYLGYIKNINNLNINKDEVDHTFLVPIKYLLENPPNTYSNTVKVFPDENLPYGSIPNQKDYKFESGSYPILFYKYKDYVIWGMTAKILENFLNFLSE</sequence>
<dbReference type="Proteomes" id="UP000878956">
    <property type="component" value="Unassembled WGS sequence"/>
</dbReference>
<dbReference type="SUPFAM" id="SSF55811">
    <property type="entry name" value="Nudix"/>
    <property type="match status" value="1"/>
</dbReference>
<gene>
    <name evidence="12" type="primary">mutT</name>
    <name evidence="10" type="ORF">BN1095_310003</name>
    <name evidence="9" type="ORF">BN1096_630127</name>
    <name evidence="8" type="ORF">BN1097_620124</name>
    <name evidence="11" type="ORF">KRM00_004123</name>
    <name evidence="13" type="ORF">SAMEA1402399_01132</name>
    <name evidence="12" type="ORF">SAMEA3375112_00798</name>
</gene>
<protein>
    <submittedName>
        <fullName evidence="12">8-oxo-dGTP diphosphatase</fullName>
    </submittedName>
    <submittedName>
        <fullName evidence="11">CoA pyrophosphatase</fullName>
    </submittedName>
    <submittedName>
        <fullName evidence="13">NUDIX family hydrolase</fullName>
        <ecNumber evidence="12 13">3.6.1.55</ecNumber>
    </submittedName>
    <submittedName>
        <fullName evidence="10">Putative hydrolase, NUDIX family</fullName>
    </submittedName>
</protein>
<dbReference type="GO" id="GO:0046872">
    <property type="term" value="F:metal ion binding"/>
    <property type="evidence" value="ECO:0007669"/>
    <property type="project" value="UniProtKB-KW"/>
</dbReference>
<dbReference type="PROSITE" id="PS00893">
    <property type="entry name" value="NUDIX_BOX"/>
    <property type="match status" value="1"/>
</dbReference>
<reference evidence="10" key="1">
    <citation type="submission" date="2014-07" db="EMBL/GenBank/DDBJ databases">
        <authorList>
            <person name="Monot Marc"/>
        </authorList>
    </citation>
    <scope>NUCLEOTIDE SEQUENCE</scope>
    <source>
        <strain evidence="10">7032989</strain>
        <strain evidence="8">7032994</strain>
    </source>
</reference>
<dbReference type="InterPro" id="IPR045121">
    <property type="entry name" value="CoAse"/>
</dbReference>
<dbReference type="EMBL" id="DAEPXK010000101">
    <property type="protein sequence ID" value="HBH1544567.1"/>
    <property type="molecule type" value="Genomic_DNA"/>
</dbReference>
<evidence type="ECO:0000313" key="10">
    <source>
        <dbReference type="EMBL" id="CDT09235.1"/>
    </source>
</evidence>
<dbReference type="Gene3D" id="3.90.79.10">
    <property type="entry name" value="Nucleoside Triphosphate Pyrophosphohydrolase"/>
    <property type="match status" value="1"/>
</dbReference>
<proteinExistence type="predicted"/>
<dbReference type="GO" id="GO:0035539">
    <property type="term" value="F:8-oxo-7,8-dihydrodeoxyguanosine triphosphate pyrophosphatase activity"/>
    <property type="evidence" value="ECO:0007669"/>
    <property type="project" value="UniProtKB-EC"/>
</dbReference>
<evidence type="ECO:0000256" key="1">
    <source>
        <dbReference type="ARBA" id="ARBA00001936"/>
    </source>
</evidence>
<evidence type="ECO:0000256" key="5">
    <source>
        <dbReference type="ARBA" id="ARBA00022842"/>
    </source>
</evidence>
<evidence type="ECO:0000313" key="8">
    <source>
        <dbReference type="EMBL" id="CDS87285.1"/>
    </source>
</evidence>
<dbReference type="Pfam" id="PF00293">
    <property type="entry name" value="NUDIX"/>
    <property type="match status" value="1"/>
</dbReference>
<dbReference type="PATRIC" id="fig|1496.1373.peg.2527"/>
<dbReference type="PROSITE" id="PS51462">
    <property type="entry name" value="NUDIX"/>
    <property type="match status" value="1"/>
</dbReference>
<dbReference type="EMBL" id="LK932517">
    <property type="protein sequence ID" value="CDS87971.1"/>
    <property type="molecule type" value="Genomic_DNA"/>
</dbReference>
<dbReference type="RefSeq" id="WP_003435254.1">
    <property type="nucleotide sequence ID" value="NZ_AP031492.1"/>
</dbReference>
<evidence type="ECO:0000313" key="12">
    <source>
        <dbReference type="EMBL" id="SJR94795.1"/>
    </source>
</evidence>
<evidence type="ECO:0000259" key="7">
    <source>
        <dbReference type="PROSITE" id="PS51462"/>
    </source>
</evidence>
<evidence type="ECO:0000313" key="9">
    <source>
        <dbReference type="EMBL" id="CDS87971.1"/>
    </source>
</evidence>
<dbReference type="InterPro" id="IPR015797">
    <property type="entry name" value="NUDIX_hydrolase-like_dom_sf"/>
</dbReference>
<dbReference type="Proteomes" id="UP000411588">
    <property type="component" value="Unassembled WGS sequence"/>
</dbReference>
<organism evidence="10">
    <name type="scientific">Clostridioides difficile</name>
    <name type="common">Peptoclostridium difficile</name>
    <dbReference type="NCBI Taxonomy" id="1496"/>
    <lineage>
        <taxon>Bacteria</taxon>
        <taxon>Bacillati</taxon>
        <taxon>Bacillota</taxon>
        <taxon>Clostridia</taxon>
        <taxon>Peptostreptococcales</taxon>
        <taxon>Peptostreptococcaceae</taxon>
        <taxon>Clostridioides</taxon>
    </lineage>
</organism>
<dbReference type="EMBL" id="LK932972">
    <property type="protein sequence ID" value="CDT09235.1"/>
    <property type="molecule type" value="Genomic_DNA"/>
</dbReference>
<evidence type="ECO:0000313" key="15">
    <source>
        <dbReference type="Proteomes" id="UP000411588"/>
    </source>
</evidence>
<evidence type="ECO:0000313" key="13">
    <source>
        <dbReference type="EMBL" id="VFD30593.1"/>
    </source>
</evidence>
<dbReference type="KEGG" id="pdf:CD630DERM_19840"/>
<comment type="cofactor">
    <cofactor evidence="1">
        <name>Mn(2+)</name>
        <dbReference type="ChEBI" id="CHEBI:29035"/>
    </cofactor>
</comment>
<evidence type="ECO:0000256" key="4">
    <source>
        <dbReference type="ARBA" id="ARBA00022801"/>
    </source>
</evidence>
<dbReference type="PANTHER" id="PTHR12992:SF11">
    <property type="entry name" value="MITOCHONDRIAL COENZYME A DIPHOSPHATASE NUDT8"/>
    <property type="match status" value="1"/>
</dbReference>
<dbReference type="PANTHER" id="PTHR12992">
    <property type="entry name" value="NUDIX HYDROLASE"/>
    <property type="match status" value="1"/>
</dbReference>
<dbReference type="CDD" id="cd03426">
    <property type="entry name" value="NUDIX_CoAse_Nudt7"/>
    <property type="match status" value="1"/>
</dbReference>
<dbReference type="EC" id="3.6.1.55" evidence="12 13"/>